<evidence type="ECO:0000313" key="2">
    <source>
        <dbReference type="Proteomes" id="UP000009168"/>
    </source>
</evidence>
<name>Q22SC4_TETTS</name>
<dbReference type="STRING" id="312017.Q22SC4"/>
<dbReference type="OMA" id="YEMEQEN"/>
<protein>
    <submittedName>
        <fullName evidence="1">Uncharacterized protein</fullName>
    </submittedName>
</protein>
<proteinExistence type="evidence at protein level"/>
<dbReference type="EMDB" id="EMD-15865"/>
<dbReference type="EMDB" id="EMD-16184"/>
<evidence type="ECO:0007829" key="7">
    <source>
        <dbReference type="PDB" id="8GZU"/>
    </source>
</evidence>
<dbReference type="eggNOG" id="ENOG502T19W">
    <property type="taxonomic scope" value="Eukaryota"/>
</dbReference>
<reference evidence="2" key="1">
    <citation type="journal article" date="2006" name="PLoS Biol.">
        <title>Macronuclear genome sequence of the ciliate Tetrahymena thermophila, a model eukaryote.</title>
        <authorList>
            <person name="Eisen J.A."/>
            <person name="Coyne R.S."/>
            <person name="Wu M."/>
            <person name="Wu D."/>
            <person name="Thiagarajan M."/>
            <person name="Wortman J.R."/>
            <person name="Badger J.H."/>
            <person name="Ren Q."/>
            <person name="Amedeo P."/>
            <person name="Jones K.M."/>
            <person name="Tallon L.J."/>
            <person name="Delcher A.L."/>
            <person name="Salzberg S.L."/>
            <person name="Silva J.C."/>
            <person name="Haas B.J."/>
            <person name="Majoros W.H."/>
            <person name="Farzad M."/>
            <person name="Carlton J.M."/>
            <person name="Smith R.K. Jr."/>
            <person name="Garg J."/>
            <person name="Pearlman R.E."/>
            <person name="Karrer K.M."/>
            <person name="Sun L."/>
            <person name="Manning G."/>
            <person name="Elde N.C."/>
            <person name="Turkewitz A.P."/>
            <person name="Asai D.J."/>
            <person name="Wilkes D.E."/>
            <person name="Wang Y."/>
            <person name="Cai H."/>
            <person name="Collins K."/>
            <person name="Stewart B.A."/>
            <person name="Lee S.R."/>
            <person name="Wilamowska K."/>
            <person name="Weinberg Z."/>
            <person name="Ruzzo W.L."/>
            <person name="Wloga D."/>
            <person name="Gaertig J."/>
            <person name="Frankel J."/>
            <person name="Tsao C.-C."/>
            <person name="Gorovsky M.A."/>
            <person name="Keeling P.J."/>
            <person name="Waller R.F."/>
            <person name="Patron N.J."/>
            <person name="Cherry J.M."/>
            <person name="Stover N.A."/>
            <person name="Krieger C.J."/>
            <person name="del Toro C."/>
            <person name="Ryder H.F."/>
            <person name="Williamson S.C."/>
            <person name="Barbeau R.A."/>
            <person name="Hamilton E.P."/>
            <person name="Orias E."/>
        </authorList>
    </citation>
    <scope>NUCLEOTIDE SEQUENCE [LARGE SCALE GENOMIC DNA]</scope>
    <source>
        <strain evidence="2">SB210</strain>
    </source>
</reference>
<organism evidence="1 2">
    <name type="scientific">Tetrahymena thermophila (strain SB210)</name>
    <dbReference type="NCBI Taxonomy" id="312017"/>
    <lineage>
        <taxon>Eukaryota</taxon>
        <taxon>Sar</taxon>
        <taxon>Alveolata</taxon>
        <taxon>Ciliophora</taxon>
        <taxon>Intramacronucleata</taxon>
        <taxon>Oligohymenophorea</taxon>
        <taxon>Hymenostomatida</taxon>
        <taxon>Tetrahymenina</taxon>
        <taxon>Tetrahymenidae</taxon>
        <taxon>Tetrahymena</taxon>
    </lineage>
</organism>
<evidence type="ECO:0007829" key="4">
    <source>
        <dbReference type="PDB" id="8B6F"/>
    </source>
</evidence>
<dbReference type="PDB" id="7TGH">
    <property type="method" value="EM"/>
    <property type="resolution" value="2.60 A"/>
    <property type="chains" value="T8=1-135"/>
</dbReference>
<reference evidence="6 7" key="3">
    <citation type="journal article" date="2023" name="Nat. Commun.">
        <title>Structures of Tetrahymena thermophila respiratory megacomplexes on the tubular mitochondrial cristae.</title>
        <authorList>
            <person name="Han F."/>
            <person name="Hu Y."/>
            <person name="Wu M."/>
            <person name="He Z."/>
            <person name="Tian H."/>
            <person name="Zhou L."/>
        </authorList>
    </citation>
    <scope>STRUCTURE BY ELECTRON MICROSCOPY (2.96 ANGSTROMS)</scope>
</reference>
<accession>Q22SC4</accession>
<dbReference type="PDB" id="8GYM">
    <property type="method" value="EM"/>
    <property type="resolution" value="2.96 A"/>
    <property type="chains" value="T8/t8=1-135"/>
</dbReference>
<dbReference type="EMBL" id="GG662845">
    <property type="protein sequence ID" value="EAR87848.2"/>
    <property type="molecule type" value="Genomic_DNA"/>
</dbReference>
<reference evidence="4 5" key="4">
    <citation type="journal article" date="2023" name="Nature">
        <title>Structural basis of mitochondrial membrane bending by the I-II-III&lt;sub&gt;2&lt;/sub&gt;-IV&lt;sub&gt;2&lt;/sub&gt; supercomplex.</title>
        <authorList>
            <person name="Muhleip A."/>
            <person name="Flygaard R.K."/>
            <person name="Baradaran R."/>
            <person name="Haapanen O."/>
            <person name="Gruhl T."/>
            <person name="Tobiasson V."/>
            <person name="Marechal A."/>
            <person name="Sharma V."/>
            <person name="Amunts A."/>
        </authorList>
    </citation>
    <scope>STRUCTURE BY ELECTRON MICROSCOPY (2.80 ANGSTROMS)</scope>
</reference>
<gene>
    <name evidence="1" type="ORF">TTHERM_00006120</name>
</gene>
<dbReference type="PDB" id="8B6F">
    <property type="method" value="EM"/>
    <property type="resolution" value="2.80 A"/>
    <property type="chains" value="BN=1-135"/>
</dbReference>
<dbReference type="OrthoDB" id="284327at2759"/>
<dbReference type="AlphaFoldDB" id="Q22SC4"/>
<dbReference type="InParanoid" id="Q22SC4"/>
<dbReference type="EMDB" id="EMD-34373"/>
<evidence type="ECO:0007829" key="5">
    <source>
        <dbReference type="PDB" id="8BQS"/>
    </source>
</evidence>
<evidence type="ECO:0007829" key="6">
    <source>
        <dbReference type="PDB" id="8GYM"/>
    </source>
</evidence>
<dbReference type="HOGENOM" id="CLU_2042614_0_0_1"/>
<dbReference type="EMDB" id="EMD-34403"/>
<reference evidence="3" key="2">
    <citation type="journal article" date="2022" name="Science">
        <title>Structures of &lt;i&gt;Tetrahymena&lt;/i&gt;'s respiratory chain reveal the diversity of eukaryotic core metabolism.</title>
        <authorList>
            <person name="Zhou L."/>
            <person name="Maldonado M."/>
            <person name="Padavannil A."/>
            <person name="Guo F."/>
            <person name="Letts J.A."/>
        </authorList>
    </citation>
    <scope>STRUCTURE BY ELECTRON MICROSCOPY (2.60 ANGSTROMS)</scope>
</reference>
<dbReference type="Proteomes" id="UP000009168">
    <property type="component" value="Unassembled WGS sequence"/>
</dbReference>
<keyword evidence="2" id="KW-1185">Reference proteome</keyword>
<keyword evidence="3 4" id="KW-0002">3D-structure</keyword>
<dbReference type="PDB" id="8GZU">
    <property type="method" value="EM"/>
    <property type="resolution" value="4.18 A"/>
    <property type="chains" value="T8/t8=1-135"/>
</dbReference>
<sequence length="135" mass="15762">MTHQFENVLLSNRKNLTPQESVQKVINYALLQDAKQRSRTLRHIKASWVIPALLFTYPAWYLAKGAVNGVWSNIHPTDKVTLSFANIGRPFRLIYRPEIFLRDQQAKFIQLEKEHIEKSKKGEFVETTSPLVLWN</sequence>
<evidence type="ECO:0007829" key="3">
    <source>
        <dbReference type="PDB" id="7TGH"/>
    </source>
</evidence>
<dbReference type="GeneID" id="7832649"/>
<dbReference type="KEGG" id="tet:TTHERM_00006120"/>
<evidence type="ECO:0000313" key="1">
    <source>
        <dbReference type="EMBL" id="EAR87848.2"/>
    </source>
</evidence>
<dbReference type="EMDB" id="EMD-25882"/>
<dbReference type="PDB" id="8BQS">
    <property type="method" value="EM"/>
    <property type="resolution" value="2.90 A"/>
    <property type="chains" value="BN=1-135"/>
</dbReference>
<dbReference type="RefSeq" id="XP_001008093.2">
    <property type="nucleotide sequence ID" value="XM_001008093.3"/>
</dbReference>